<dbReference type="SUPFAM" id="SSF55681">
    <property type="entry name" value="Class II aaRS and biotin synthetases"/>
    <property type="match status" value="1"/>
</dbReference>
<keyword evidence="11" id="KW-0694">RNA-binding</keyword>
<dbReference type="AlphaFoldDB" id="A0A0V0QSW9"/>
<dbReference type="HAMAP" id="MF_00036_A">
    <property type="entry name" value="Ala_tRNA_synth_A"/>
    <property type="match status" value="1"/>
</dbReference>
<keyword evidence="10" id="KW-0067">ATP-binding</keyword>
<dbReference type="PANTHER" id="PTHR11777:SF9">
    <property type="entry name" value="ALANINE--TRNA LIGASE, CYTOPLASMIC"/>
    <property type="match status" value="1"/>
</dbReference>
<keyword evidence="5" id="KW-0820">tRNA-binding</keyword>
<evidence type="ECO:0000256" key="5">
    <source>
        <dbReference type="ARBA" id="ARBA00022555"/>
    </source>
</evidence>
<dbReference type="GO" id="GO:0005739">
    <property type="term" value="C:mitochondrion"/>
    <property type="evidence" value="ECO:0007669"/>
    <property type="project" value="TreeGrafter"/>
</dbReference>
<reference evidence="16 17" key="1">
    <citation type="journal article" date="2015" name="Sci. Rep.">
        <title>Genome of the facultative scuticociliatosis pathogen Pseudocohnilembus persalinus provides insight into its virulence through horizontal gene transfer.</title>
        <authorList>
            <person name="Xiong J."/>
            <person name="Wang G."/>
            <person name="Cheng J."/>
            <person name="Tian M."/>
            <person name="Pan X."/>
            <person name="Warren A."/>
            <person name="Jiang C."/>
            <person name="Yuan D."/>
            <person name="Miao W."/>
        </authorList>
    </citation>
    <scope>NUCLEOTIDE SEQUENCE [LARGE SCALE GENOMIC DNA]</scope>
    <source>
        <strain evidence="16">36N120E</strain>
    </source>
</reference>
<evidence type="ECO:0000256" key="10">
    <source>
        <dbReference type="ARBA" id="ARBA00022840"/>
    </source>
</evidence>
<dbReference type="InterPro" id="IPR022429">
    <property type="entry name" value="Ala-tRNA_lgiase_arc"/>
</dbReference>
<feature type="coiled-coil region" evidence="14">
    <location>
        <begin position="821"/>
        <end position="848"/>
    </location>
</feature>
<dbReference type="InterPro" id="IPR045864">
    <property type="entry name" value="aa-tRNA-synth_II/BPL/LPL"/>
</dbReference>
<dbReference type="Gene3D" id="2.40.30.130">
    <property type="match status" value="1"/>
</dbReference>
<dbReference type="OMA" id="GFDMEME"/>
<name>A0A0V0QSW9_PSEPJ</name>
<accession>A0A0V0QSW9</accession>
<feature type="coiled-coil region" evidence="14">
    <location>
        <begin position="685"/>
        <end position="712"/>
    </location>
</feature>
<dbReference type="InterPro" id="IPR050058">
    <property type="entry name" value="Ala-tRNA_ligase"/>
</dbReference>
<evidence type="ECO:0000256" key="8">
    <source>
        <dbReference type="ARBA" id="ARBA00022741"/>
    </source>
</evidence>
<dbReference type="SUPFAM" id="SSF55186">
    <property type="entry name" value="ThrRS/AlaRS common domain"/>
    <property type="match status" value="1"/>
</dbReference>
<evidence type="ECO:0000256" key="7">
    <source>
        <dbReference type="ARBA" id="ARBA00022723"/>
    </source>
</evidence>
<dbReference type="PROSITE" id="PS50860">
    <property type="entry name" value="AA_TRNA_LIGASE_II_ALA"/>
    <property type="match status" value="1"/>
</dbReference>
<dbReference type="InParanoid" id="A0A0V0QSW9"/>
<evidence type="ECO:0000256" key="14">
    <source>
        <dbReference type="SAM" id="Coils"/>
    </source>
</evidence>
<dbReference type="InterPro" id="IPR018164">
    <property type="entry name" value="Ala-tRNA-synth_IIc_N"/>
</dbReference>
<dbReference type="FunFam" id="3.30.980.10:FF:000004">
    <property type="entry name" value="Alanine--tRNA ligase, cytoplasmic"/>
    <property type="match status" value="1"/>
</dbReference>
<dbReference type="Gene3D" id="3.30.980.10">
    <property type="entry name" value="Threonyl-trna Synthetase, Chain A, domain 2"/>
    <property type="match status" value="1"/>
</dbReference>
<dbReference type="Pfam" id="PF01411">
    <property type="entry name" value="tRNA-synt_2c"/>
    <property type="match status" value="1"/>
</dbReference>
<dbReference type="InterPro" id="IPR018162">
    <property type="entry name" value="Ala-tRNA-ligase_IIc_anticod-bd"/>
</dbReference>
<dbReference type="Pfam" id="PF07973">
    <property type="entry name" value="tRNA_SAD"/>
    <property type="match status" value="1"/>
</dbReference>
<comment type="caution">
    <text evidence="16">The sequence shown here is derived from an EMBL/GenBank/DDBJ whole genome shotgun (WGS) entry which is preliminary data.</text>
</comment>
<dbReference type="InterPro" id="IPR018163">
    <property type="entry name" value="Thr/Ala-tRNA-synth_IIc_edit"/>
</dbReference>
<organism evidence="16 17">
    <name type="scientific">Pseudocohnilembus persalinus</name>
    <name type="common">Ciliate</name>
    <dbReference type="NCBI Taxonomy" id="266149"/>
    <lineage>
        <taxon>Eukaryota</taxon>
        <taxon>Sar</taxon>
        <taxon>Alveolata</taxon>
        <taxon>Ciliophora</taxon>
        <taxon>Intramacronucleata</taxon>
        <taxon>Oligohymenophorea</taxon>
        <taxon>Scuticociliatia</taxon>
        <taxon>Philasterida</taxon>
        <taxon>Pseudocohnilembidae</taxon>
        <taxon>Pseudocohnilembus</taxon>
    </lineage>
</organism>
<dbReference type="FunCoup" id="A0A0V0QSW9">
    <property type="interactions" value="335"/>
</dbReference>
<feature type="domain" description="Alanyl-transfer RNA synthetases family profile" evidence="15">
    <location>
        <begin position="110"/>
        <end position="798"/>
    </location>
</feature>
<dbReference type="SMART" id="SM00863">
    <property type="entry name" value="tRNA_SAD"/>
    <property type="match status" value="1"/>
</dbReference>
<keyword evidence="13" id="KW-0030">Aminoacyl-tRNA synthetase</keyword>
<evidence type="ECO:0000256" key="11">
    <source>
        <dbReference type="ARBA" id="ARBA00022884"/>
    </source>
</evidence>
<evidence type="ECO:0000256" key="13">
    <source>
        <dbReference type="ARBA" id="ARBA00023146"/>
    </source>
</evidence>
<comment type="similarity">
    <text evidence="1">Belongs to the class-II aminoacyl-tRNA synthetase family. Alax-L subfamily.</text>
</comment>
<dbReference type="InterPro" id="IPR002318">
    <property type="entry name" value="Ala-tRNA-lgiase_IIc"/>
</dbReference>
<dbReference type="GO" id="GO:0002161">
    <property type="term" value="F:aminoacyl-tRNA deacylase activity"/>
    <property type="evidence" value="ECO:0007669"/>
    <property type="project" value="TreeGrafter"/>
</dbReference>
<gene>
    <name evidence="16" type="ORF">PPERSA_00604</name>
</gene>
<dbReference type="EMBL" id="LDAU01000109">
    <property type="protein sequence ID" value="KRX05303.1"/>
    <property type="molecule type" value="Genomic_DNA"/>
</dbReference>
<dbReference type="PANTHER" id="PTHR11777">
    <property type="entry name" value="ALANYL-TRNA SYNTHETASE"/>
    <property type="match status" value="1"/>
</dbReference>
<evidence type="ECO:0000256" key="2">
    <source>
        <dbReference type="ARBA" id="ARBA00013168"/>
    </source>
</evidence>
<protein>
    <recommendedName>
        <fullName evidence="3">Alanine--tRNA ligase</fullName>
        <ecNumber evidence="2">6.1.1.7</ecNumber>
    </recommendedName>
</protein>
<keyword evidence="12" id="KW-0648">Protein biosynthesis</keyword>
<dbReference type="Gene3D" id="3.30.54.20">
    <property type="match status" value="1"/>
</dbReference>
<evidence type="ECO:0000256" key="9">
    <source>
        <dbReference type="ARBA" id="ARBA00022833"/>
    </source>
</evidence>
<keyword evidence="6" id="KW-0436">Ligase</keyword>
<dbReference type="FunFam" id="3.30.54.20:FF:000004">
    <property type="entry name" value="Alanine--tRNA ligase"/>
    <property type="match status" value="1"/>
</dbReference>
<dbReference type="PRINTS" id="PR00980">
    <property type="entry name" value="TRNASYNTHALA"/>
</dbReference>
<keyword evidence="14" id="KW-0175">Coiled coil</keyword>
<dbReference type="GO" id="GO:0004813">
    <property type="term" value="F:alanine-tRNA ligase activity"/>
    <property type="evidence" value="ECO:0007669"/>
    <property type="project" value="UniProtKB-EC"/>
</dbReference>
<evidence type="ECO:0000313" key="16">
    <source>
        <dbReference type="EMBL" id="KRX05303.1"/>
    </source>
</evidence>
<dbReference type="SUPFAM" id="SSF50447">
    <property type="entry name" value="Translation proteins"/>
    <property type="match status" value="1"/>
</dbReference>
<proteinExistence type="inferred from homology"/>
<dbReference type="InterPro" id="IPR018165">
    <property type="entry name" value="Ala-tRNA-synth_IIc_core"/>
</dbReference>
<keyword evidence="9" id="KW-0862">Zinc</keyword>
<keyword evidence="17" id="KW-1185">Reference proteome</keyword>
<dbReference type="GO" id="GO:0000049">
    <property type="term" value="F:tRNA binding"/>
    <property type="evidence" value="ECO:0007669"/>
    <property type="project" value="UniProtKB-KW"/>
</dbReference>
<keyword evidence="7" id="KW-0479">Metal-binding</keyword>
<dbReference type="GO" id="GO:0005524">
    <property type="term" value="F:ATP binding"/>
    <property type="evidence" value="ECO:0007669"/>
    <property type="project" value="UniProtKB-KW"/>
</dbReference>
<dbReference type="GO" id="GO:0046872">
    <property type="term" value="F:metal ion binding"/>
    <property type="evidence" value="ECO:0007669"/>
    <property type="project" value="UniProtKB-KW"/>
</dbReference>
<evidence type="ECO:0000256" key="4">
    <source>
        <dbReference type="ARBA" id="ARBA00022490"/>
    </source>
</evidence>
<dbReference type="Gene3D" id="3.30.930.10">
    <property type="entry name" value="Bira Bifunctional Protein, Domain 2"/>
    <property type="match status" value="1"/>
</dbReference>
<evidence type="ECO:0000259" key="15">
    <source>
        <dbReference type="PROSITE" id="PS50860"/>
    </source>
</evidence>
<keyword evidence="8" id="KW-0547">Nucleotide-binding</keyword>
<dbReference type="SUPFAM" id="SSF101353">
    <property type="entry name" value="Putative anticodon-binding domain of alanyl-tRNA synthetase (AlaRS)"/>
    <property type="match status" value="1"/>
</dbReference>
<evidence type="ECO:0000256" key="12">
    <source>
        <dbReference type="ARBA" id="ARBA00022917"/>
    </source>
</evidence>
<keyword evidence="4" id="KW-0963">Cytoplasm</keyword>
<dbReference type="InterPro" id="IPR009000">
    <property type="entry name" value="Transl_B-barrel_sf"/>
</dbReference>
<evidence type="ECO:0000256" key="3">
    <source>
        <dbReference type="ARBA" id="ARBA00017959"/>
    </source>
</evidence>
<evidence type="ECO:0000256" key="1">
    <source>
        <dbReference type="ARBA" id="ARBA00008429"/>
    </source>
</evidence>
<evidence type="ECO:0000256" key="6">
    <source>
        <dbReference type="ARBA" id="ARBA00022598"/>
    </source>
</evidence>
<dbReference type="GO" id="GO:0006419">
    <property type="term" value="P:alanyl-tRNA aminoacylation"/>
    <property type="evidence" value="ECO:0007669"/>
    <property type="project" value="InterPro"/>
</dbReference>
<dbReference type="EC" id="6.1.1.7" evidence="2"/>
<dbReference type="Proteomes" id="UP000054937">
    <property type="component" value="Unassembled WGS sequence"/>
</dbReference>
<sequence length="981" mass="112621">MDSKKLKQEDEDFDEQIEEVQIVKAKTAKEMKAMYRPVFRENPTKYYPVEVFKKYGYSRAHCKCGTIYWRRTEERDTCGDSECVGSYTFIGKGFGQGKQGKKITYSDAWDLYKKAMTGAKTPCTAIDRYPVVARWRNDVDYVAAGIFCFQPYCVTGELEPPANPLIQPQFCLRFNDLDNIGLSGRHYSGFIMMGNQVFNKPNDFKYFDEECIEYHLEWLLSMGCDLDEVTLVEDVWSGGGNLGSSIEIFAHGLEVGNMVFTRFKYFPSGEIEELDVKVIDVGIGLERIPWLINGAATSYEDVFGNSFKWLQEKLSLNIQQDVWEKFGPYATLLNVDEQDDISKTWEKIAEKMDIGLTSQQIQEKIVPVKEQYIICDHTRTIFMAIYDGSLPSNVGGGSNIRNIIRRTFSILKKNNWFDKIGGIDGYLELMNQHKNELSKIYGPFKEYKSFDEIIKKEYNSWLSTNTEAKSKLDRLLKKNKVLSLDNWILAVTTYGISADQIQEITGQQIPGNFYYALAEQKESQQKQEKAVLYNTAHLNETQNLYYDNHKLLKFESKILEVFNNVTQKNKRNIVILESSAFYPTSGGQQNDIGKITIGSEQYQVVDVEKVGKCVLHILDRELEQENNDAYIGQTAVGEVDEERRTTLKNHHTATHIVFAACRNVLGPHIWQAGAKKTTKFAHLDITHYQSLNKEKELEIENYANNIVLSNKNINKSLIDKSVAEKEHGFKLYQGGIVPGNTLRIVNIDETDVEACCGTHADNTSEVGWIKILKSSRIQDGIVRLYFVAGTKVMEKLNQQSQVVSELQNLWDVQQTQIVSKADEIFNRAKKAEKEVEEQQSIILSLRMQQLEDKKTPLVYYRAIEQESRFYFSFMGKYIQAQKQNKQGVIFIGRVKPNGERFVFGQFGDNTLFNADEFLELFKDENECPNPKYTTRLEKLSVKEGKKSVKVDGVLQFLYNGKINENKVINYLTSKNFEKGEF</sequence>
<dbReference type="InterPro" id="IPR012947">
    <property type="entry name" value="tRNA_SAD"/>
</dbReference>
<dbReference type="OrthoDB" id="2423964at2759"/>
<evidence type="ECO:0000313" key="17">
    <source>
        <dbReference type="Proteomes" id="UP000054937"/>
    </source>
</evidence>